<dbReference type="PANTHER" id="PTHR44083">
    <property type="entry name" value="TOPLESS-RELATED PROTEIN 1-RELATED"/>
    <property type="match status" value="1"/>
</dbReference>
<dbReference type="HOGENOM" id="CLU_757401_0_0_1"/>
<dbReference type="GO" id="GO:0006355">
    <property type="term" value="P:regulation of DNA-templated transcription"/>
    <property type="evidence" value="ECO:0007669"/>
    <property type="project" value="InterPro"/>
</dbReference>
<dbReference type="InterPro" id="IPR001680">
    <property type="entry name" value="WD40_rpt"/>
</dbReference>
<keyword evidence="1 3" id="KW-0853">WD repeat</keyword>
<protein>
    <submittedName>
        <fullName evidence="4">TOPLESS-related 2, putative</fullName>
    </submittedName>
</protein>
<feature type="repeat" description="WD" evidence="3">
    <location>
        <begin position="1"/>
        <end position="42"/>
    </location>
</feature>
<dbReference type="AlphaFoldDB" id="A0A061F2L8"/>
<reference evidence="4 5" key="1">
    <citation type="journal article" date="2013" name="Genome Biol.">
        <title>The genome sequence of the most widely cultivated cacao type and its use to identify candidate genes regulating pod color.</title>
        <authorList>
            <person name="Motamayor J.C."/>
            <person name="Mockaitis K."/>
            <person name="Schmutz J."/>
            <person name="Haiminen N."/>
            <person name="Iii D.L."/>
            <person name="Cornejo O."/>
            <person name="Findley S.D."/>
            <person name="Zheng P."/>
            <person name="Utro F."/>
            <person name="Royaert S."/>
            <person name="Saski C."/>
            <person name="Jenkins J."/>
            <person name="Podicheti R."/>
            <person name="Zhao M."/>
            <person name="Scheffler B.E."/>
            <person name="Stack J.C."/>
            <person name="Feltus F.A."/>
            <person name="Mustiga G.M."/>
            <person name="Amores F."/>
            <person name="Phillips W."/>
            <person name="Marelli J.P."/>
            <person name="May G.D."/>
            <person name="Shapiro H."/>
            <person name="Ma J."/>
            <person name="Bustamante C.D."/>
            <person name="Schnell R.J."/>
            <person name="Main D."/>
            <person name="Gilbert D."/>
            <person name="Parida L."/>
            <person name="Kuhn D.N."/>
        </authorList>
    </citation>
    <scope>NUCLEOTIDE SEQUENCE [LARGE SCALE GENOMIC DNA]</scope>
    <source>
        <strain evidence="5">cv. Matina 1-6</strain>
    </source>
</reference>
<keyword evidence="2" id="KW-0677">Repeat</keyword>
<dbReference type="Gramene" id="EOY11575">
    <property type="protein sequence ID" value="EOY11575"/>
    <property type="gene ID" value="TCM_026715"/>
</dbReference>
<accession>A0A061F2L8</accession>
<gene>
    <name evidence="4" type="ORF">TCM_026715</name>
</gene>
<dbReference type="InterPro" id="IPR019775">
    <property type="entry name" value="WD40_repeat_CS"/>
</dbReference>
<dbReference type="EMBL" id="CM001883">
    <property type="protein sequence ID" value="EOY11575.1"/>
    <property type="molecule type" value="Genomic_DNA"/>
</dbReference>
<dbReference type="Pfam" id="PF00400">
    <property type="entry name" value="WD40"/>
    <property type="match status" value="2"/>
</dbReference>
<dbReference type="PROSITE" id="PS00678">
    <property type="entry name" value="WD_REPEATS_1"/>
    <property type="match status" value="1"/>
</dbReference>
<dbReference type="PROSITE" id="PS50082">
    <property type="entry name" value="WD_REPEATS_2"/>
    <property type="match status" value="2"/>
</dbReference>
<evidence type="ECO:0000256" key="1">
    <source>
        <dbReference type="ARBA" id="ARBA00022574"/>
    </source>
</evidence>
<proteinExistence type="predicted"/>
<dbReference type="PANTHER" id="PTHR44083:SF2">
    <property type="entry name" value="TOPLESS-RELATED PROTEIN 3"/>
    <property type="match status" value="1"/>
</dbReference>
<dbReference type="InterPro" id="IPR027728">
    <property type="entry name" value="Topless_fam"/>
</dbReference>
<dbReference type="SUPFAM" id="SSF50978">
    <property type="entry name" value="WD40 repeat-like"/>
    <property type="match status" value="1"/>
</dbReference>
<dbReference type="InterPro" id="IPR015943">
    <property type="entry name" value="WD40/YVTN_repeat-like_dom_sf"/>
</dbReference>
<feature type="repeat" description="WD" evidence="3">
    <location>
        <begin position="107"/>
        <end position="150"/>
    </location>
</feature>
<dbReference type="Proteomes" id="UP000026915">
    <property type="component" value="Chromosome 5"/>
</dbReference>
<dbReference type="SMART" id="SM00320">
    <property type="entry name" value="WD40"/>
    <property type="match status" value="5"/>
</dbReference>
<keyword evidence="5" id="KW-1185">Reference proteome</keyword>
<dbReference type="InParanoid" id="A0A061F2L8"/>
<name>A0A061F2L8_THECC</name>
<dbReference type="eggNOG" id="KOG0266">
    <property type="taxonomic scope" value="Eukaryota"/>
</dbReference>
<evidence type="ECO:0000313" key="5">
    <source>
        <dbReference type="Proteomes" id="UP000026915"/>
    </source>
</evidence>
<sequence>MHQGSTVTSMDFHPSNHTLLLVGSANGEITLWELGMRAKLVTRPFKIWEMSTCSMTFQALMVNDAPISVSRVTWSPDGSLVGVAFSKHLIHLYAYLGSHDLIQRLEIDAHIGGVNDLAFAHPFEELRSITCGDDKRIKVWDVMTGQKLFKFRDHDAPVYSICPMDSEQVEHKELMSISCLYFRLDCNNNQSLLLKDAITTNLLNFISTYVDGEVILWRYDMRFTSANFTPGHGCSTTIYNADGNRLFSCGTSKDGQSFLVEYSGILLKGNFVGFTKKSAGVVSFDMAQNQFFAAGEDSQIKFWHMDHRYPLSFTDAEGGLPSRPRVRFNKEGNLLAVTTADNGFKILANAVGLKSLGPNEASSSSA</sequence>
<dbReference type="Gene3D" id="2.130.10.10">
    <property type="entry name" value="YVTN repeat-like/Quinoprotein amine dehydrogenase"/>
    <property type="match status" value="2"/>
</dbReference>
<evidence type="ECO:0000256" key="3">
    <source>
        <dbReference type="PROSITE-ProRule" id="PRU00221"/>
    </source>
</evidence>
<evidence type="ECO:0000313" key="4">
    <source>
        <dbReference type="EMBL" id="EOY11575.1"/>
    </source>
</evidence>
<dbReference type="OMA" id="AEWNESE"/>
<organism evidence="4 5">
    <name type="scientific">Theobroma cacao</name>
    <name type="common">Cacao</name>
    <name type="synonym">Cocoa</name>
    <dbReference type="NCBI Taxonomy" id="3641"/>
    <lineage>
        <taxon>Eukaryota</taxon>
        <taxon>Viridiplantae</taxon>
        <taxon>Streptophyta</taxon>
        <taxon>Embryophyta</taxon>
        <taxon>Tracheophyta</taxon>
        <taxon>Spermatophyta</taxon>
        <taxon>Magnoliopsida</taxon>
        <taxon>eudicotyledons</taxon>
        <taxon>Gunneridae</taxon>
        <taxon>Pentapetalae</taxon>
        <taxon>rosids</taxon>
        <taxon>malvids</taxon>
        <taxon>Malvales</taxon>
        <taxon>Malvaceae</taxon>
        <taxon>Byttnerioideae</taxon>
        <taxon>Theobroma</taxon>
    </lineage>
</organism>
<dbReference type="STRING" id="3641.A0A061F2L8"/>
<dbReference type="InterPro" id="IPR036322">
    <property type="entry name" value="WD40_repeat_dom_sf"/>
</dbReference>
<evidence type="ECO:0000256" key="2">
    <source>
        <dbReference type="ARBA" id="ARBA00022737"/>
    </source>
</evidence>